<name>A0AAJ6APJ7_9MICC</name>
<feature type="domain" description="Thiopeptide-type bacteriocin biosynthesis" evidence="2">
    <location>
        <begin position="764"/>
        <end position="1012"/>
    </location>
</feature>
<dbReference type="NCBIfam" id="TIGR03891">
    <property type="entry name" value="thiopep_ocin"/>
    <property type="match status" value="1"/>
</dbReference>
<sequence length="1045" mass="116950">MPLWHQHKFSEFNTYNSLLEGLATLLCDSHFKLTLQTSSPSLLKQLQRLLDRPTDLNNPRTRKALRTLRKYLIRMSRRSTPFGLISGVAIGQFANTSTLKPANNPAGTIEVFPDYEWLMNVAVDITKLDTDGCLPITLNPYIHQLGERLDVAHANAFGLKQSVHIDFRATSATDAVIELATTGASRSEIIVELLTRHTDVDRETVGAFVDDLVWNGVITEKLQPGLESGQELSSIVTTLSKSSSLGEYARTLAKLDLLCRSICTLEDLRSHWDSIQRTQNSISGNTEDGGRLSINSSLRLQEVTLHENVARRVEQVANLLVGTDFYPHRPQHLVNYEHHFLERYGVEGEVPILELLSASRGLEAPDTYRVPPRTYTLPSFPSAPIEQRTTALISAYSDALRSDSPLELTDELLSAHATSDYRPPNPTLEFFVRVLSSSRESIEQDDFDLFVIPDGLAQGGRSIGRFVRLLGEEAHGLADRLFKQEVAQSAEDTLLVQLRYMPDKARMANVARTTDLGLKILSLGTAEESTLTLNDVLVGNDGSRFYLRDASSGHHLRIVENHMVSTLNAPNVVRLMLDLSNDWYRSFNMFDWGALRDATFLPRVTRGRIILSPAKWNVKTGIMNKLIADVNSCPASHIQASLGLPNHVVVVQGDNRLPLDLRTEIDRDILDDEISKAHKSGIYLTLEERVTNLGPGSSRGVFTEVPEPGEVSWLADNDGRSYDHELVVPVIWTGPQAGTSRPKCTTSQRKRATAVSSYEWDTRWVCLDVYGGLQNLDSVVGLHLLDLRGSMRSSAPMWFFIRYSTPAHRLRIRLRAASVTDISSVRSALLEWAQRLLERSLIYDYSLVSFTPEINRFGGNAAYGEVLSVFATSSDLACFVSQLRVEGKLREIPDEILGVYMLASCRRSIDLSPGELSPSPSKEKEFREYYRLHRQELISILAGGHLQNLDDVTQSRMQELCSNMATEMARYSTLLSAQHLSATRNRAAFGSVIHMTFNRTFPIGNAVEQRALDLWALASDAYDRRKRALTENKDYIPREAIETSD</sequence>
<dbReference type="AlphaFoldDB" id="A0AAJ6APJ7"/>
<organism evidence="3 4">
    <name type="scientific">Auritidibacter ignavus</name>
    <dbReference type="NCBI Taxonomy" id="678932"/>
    <lineage>
        <taxon>Bacteria</taxon>
        <taxon>Bacillati</taxon>
        <taxon>Actinomycetota</taxon>
        <taxon>Actinomycetes</taxon>
        <taxon>Micrococcales</taxon>
        <taxon>Micrococcaceae</taxon>
        <taxon>Auritidibacter</taxon>
    </lineage>
</organism>
<dbReference type="RefSeq" id="WP_279673071.1">
    <property type="nucleotide sequence ID" value="NZ_CP122561.1"/>
</dbReference>
<protein>
    <submittedName>
        <fullName evidence="3">Lantibiotic dehydratase</fullName>
    </submittedName>
</protein>
<feature type="domain" description="Lantibiotic dehydratase N-terminal" evidence="1">
    <location>
        <begin position="30"/>
        <end position="670"/>
    </location>
</feature>
<evidence type="ECO:0000259" key="2">
    <source>
        <dbReference type="Pfam" id="PF14028"/>
    </source>
</evidence>
<dbReference type="InterPro" id="IPR023809">
    <property type="entry name" value="Thiopep_bacteriocin_synth_dom"/>
</dbReference>
<dbReference type="Proteomes" id="UP001224674">
    <property type="component" value="Chromosome"/>
</dbReference>
<proteinExistence type="predicted"/>
<dbReference type="EMBL" id="CP122566">
    <property type="protein sequence ID" value="WGH94493.1"/>
    <property type="molecule type" value="Genomic_DNA"/>
</dbReference>
<keyword evidence="4" id="KW-1185">Reference proteome</keyword>
<dbReference type="InterPro" id="IPR006827">
    <property type="entry name" value="Lant_deHydtase_N"/>
</dbReference>
<gene>
    <name evidence="3" type="ORF">QDX21_05970</name>
</gene>
<evidence type="ECO:0000313" key="4">
    <source>
        <dbReference type="Proteomes" id="UP001224674"/>
    </source>
</evidence>
<reference evidence="3 4" key="1">
    <citation type="submission" date="2023-03" db="EMBL/GenBank/DDBJ databases">
        <title>Complete genome sequences of several Auritidibacter ignavus strains isolated from ear infections.</title>
        <authorList>
            <person name="Baehr T."/>
            <person name="Baumhoegger A.M."/>
        </authorList>
    </citation>
    <scope>NUCLEOTIDE SEQUENCE [LARGE SCALE GENOMIC DNA]</scope>
    <source>
        <strain evidence="3 4">BABAE-6</strain>
    </source>
</reference>
<accession>A0AAJ6APJ7</accession>
<evidence type="ECO:0000259" key="1">
    <source>
        <dbReference type="Pfam" id="PF04738"/>
    </source>
</evidence>
<evidence type="ECO:0000313" key="3">
    <source>
        <dbReference type="EMBL" id="WGH94493.1"/>
    </source>
</evidence>
<dbReference type="Pfam" id="PF14028">
    <property type="entry name" value="Lant_dehydr_C"/>
    <property type="match status" value="1"/>
</dbReference>
<dbReference type="Pfam" id="PF04738">
    <property type="entry name" value="Lant_dehydr_N"/>
    <property type="match status" value="1"/>
</dbReference>